<dbReference type="EMBL" id="LSYV01000005">
    <property type="protein sequence ID" value="KXZ54852.1"/>
    <property type="molecule type" value="Genomic_DNA"/>
</dbReference>
<dbReference type="AlphaFoldDB" id="A0A150GYR1"/>
<organism evidence="2 3">
    <name type="scientific">Gonium pectorale</name>
    <name type="common">Green alga</name>
    <dbReference type="NCBI Taxonomy" id="33097"/>
    <lineage>
        <taxon>Eukaryota</taxon>
        <taxon>Viridiplantae</taxon>
        <taxon>Chlorophyta</taxon>
        <taxon>core chlorophytes</taxon>
        <taxon>Chlorophyceae</taxon>
        <taxon>CS clade</taxon>
        <taxon>Chlamydomonadales</taxon>
        <taxon>Volvocaceae</taxon>
        <taxon>Gonium</taxon>
    </lineage>
</organism>
<name>A0A150GYR1_GONPE</name>
<comment type="caution">
    <text evidence="2">The sequence shown here is derived from an EMBL/GenBank/DDBJ whole genome shotgun (WGS) entry which is preliminary data.</text>
</comment>
<accession>A0A150GYR1</accession>
<proteinExistence type="predicted"/>
<dbReference type="Proteomes" id="UP000075714">
    <property type="component" value="Unassembled WGS sequence"/>
</dbReference>
<dbReference type="STRING" id="33097.A0A150GYR1"/>
<feature type="compositionally biased region" description="Polar residues" evidence="1">
    <location>
        <begin position="234"/>
        <end position="245"/>
    </location>
</feature>
<dbReference type="Pfam" id="PF10294">
    <property type="entry name" value="Methyltransf_16"/>
    <property type="match status" value="1"/>
</dbReference>
<keyword evidence="3" id="KW-1185">Reference proteome</keyword>
<dbReference type="PANTHER" id="PTHR14614">
    <property type="entry name" value="HEPATOCELLULAR CARCINOMA-ASSOCIATED ANTIGEN"/>
    <property type="match status" value="1"/>
</dbReference>
<dbReference type="OrthoDB" id="46564at2759"/>
<dbReference type="SUPFAM" id="SSF53335">
    <property type="entry name" value="S-adenosyl-L-methionine-dependent methyltransferases"/>
    <property type="match status" value="1"/>
</dbReference>
<gene>
    <name evidence="2" type="ORF">GPECTOR_4g924</name>
</gene>
<dbReference type="InterPro" id="IPR019410">
    <property type="entry name" value="Methyltransf_16"/>
</dbReference>
<protein>
    <recommendedName>
        <fullName evidence="4">Methyltransferase small domain-containing protein</fullName>
    </recommendedName>
</protein>
<reference evidence="3" key="1">
    <citation type="journal article" date="2016" name="Nat. Commun.">
        <title>The Gonium pectorale genome demonstrates co-option of cell cycle regulation during the evolution of multicellularity.</title>
        <authorList>
            <person name="Hanschen E.R."/>
            <person name="Marriage T.N."/>
            <person name="Ferris P.J."/>
            <person name="Hamaji T."/>
            <person name="Toyoda A."/>
            <person name="Fujiyama A."/>
            <person name="Neme R."/>
            <person name="Noguchi H."/>
            <person name="Minakuchi Y."/>
            <person name="Suzuki M."/>
            <person name="Kawai-Toyooka H."/>
            <person name="Smith D.R."/>
            <person name="Sparks H."/>
            <person name="Anderson J."/>
            <person name="Bakaric R."/>
            <person name="Luria V."/>
            <person name="Karger A."/>
            <person name="Kirschner M.W."/>
            <person name="Durand P.M."/>
            <person name="Michod R.E."/>
            <person name="Nozaki H."/>
            <person name="Olson B.J."/>
        </authorList>
    </citation>
    <scope>NUCLEOTIDE SEQUENCE [LARGE SCALE GENOMIC DNA]</scope>
    <source>
        <strain evidence="3">NIES-2863</strain>
    </source>
</reference>
<evidence type="ECO:0000313" key="2">
    <source>
        <dbReference type="EMBL" id="KXZ54852.1"/>
    </source>
</evidence>
<dbReference type="Gene3D" id="3.40.50.150">
    <property type="entry name" value="Vaccinia Virus protein VP39"/>
    <property type="match status" value="1"/>
</dbReference>
<evidence type="ECO:0008006" key="4">
    <source>
        <dbReference type="Google" id="ProtNLM"/>
    </source>
</evidence>
<dbReference type="PANTHER" id="PTHR14614:SF132">
    <property type="entry name" value="PROTEIN-LYSINE METHYLTRANSFERASE C42C1.13"/>
    <property type="match status" value="1"/>
</dbReference>
<feature type="region of interest" description="Disordered" evidence="1">
    <location>
        <begin position="60"/>
        <end position="80"/>
    </location>
</feature>
<feature type="region of interest" description="Disordered" evidence="1">
    <location>
        <begin position="196"/>
        <end position="245"/>
    </location>
</feature>
<dbReference type="InterPro" id="IPR029063">
    <property type="entry name" value="SAM-dependent_MTases_sf"/>
</dbReference>
<evidence type="ECO:0000313" key="3">
    <source>
        <dbReference type="Proteomes" id="UP000075714"/>
    </source>
</evidence>
<sequence length="245" mass="24982">MALVPYRISGAAADQRADERLLQLPNGITLRLMQRPGLGGVAAAGCRRSAPAAALPLGAASRAADGSGPDVGDSAAGTDGDAMEWSGPPLSSLANVGLVVWQAGFLLADYVLRRPPFGGRGGDPAAAWRPLTAVDLGTGSGVVGIALALAGARVFLTDLPHVLPLAEANVAVNCDSRVIRATVCPYSWGDDPAASAATAAAAEREQHRPEVTAERQQVQGPSLPPTLRPLHPDVTQSPQGPSDCP</sequence>
<feature type="compositionally biased region" description="Basic and acidic residues" evidence="1">
    <location>
        <begin position="202"/>
        <end position="213"/>
    </location>
</feature>
<evidence type="ECO:0000256" key="1">
    <source>
        <dbReference type="SAM" id="MobiDB-lite"/>
    </source>
</evidence>